<dbReference type="Proteomes" id="UP000789702">
    <property type="component" value="Unassembled WGS sequence"/>
</dbReference>
<keyword evidence="2" id="KW-1185">Reference proteome</keyword>
<organism evidence="1 2">
    <name type="scientific">Dentiscutata heterogama</name>
    <dbReference type="NCBI Taxonomy" id="1316150"/>
    <lineage>
        <taxon>Eukaryota</taxon>
        <taxon>Fungi</taxon>
        <taxon>Fungi incertae sedis</taxon>
        <taxon>Mucoromycota</taxon>
        <taxon>Glomeromycotina</taxon>
        <taxon>Glomeromycetes</taxon>
        <taxon>Diversisporales</taxon>
        <taxon>Gigasporaceae</taxon>
        <taxon>Dentiscutata</taxon>
    </lineage>
</organism>
<gene>
    <name evidence="1" type="ORF">DHETER_LOCUS9500</name>
</gene>
<reference evidence="1" key="1">
    <citation type="submission" date="2021-06" db="EMBL/GenBank/DDBJ databases">
        <authorList>
            <person name="Kallberg Y."/>
            <person name="Tangrot J."/>
            <person name="Rosling A."/>
        </authorList>
    </citation>
    <scope>NUCLEOTIDE SEQUENCE</scope>
    <source>
        <strain evidence="1">IL203A</strain>
    </source>
</reference>
<evidence type="ECO:0000313" key="2">
    <source>
        <dbReference type="Proteomes" id="UP000789702"/>
    </source>
</evidence>
<protein>
    <submittedName>
        <fullName evidence="1">9647_t:CDS:1</fullName>
    </submittedName>
</protein>
<sequence length="203" mass="24387">ANLNERYNTLEEERNQHEEECKRRQQEDEQKRLEKECRLLEEELRLLKEEQKLFEEEYKQQDPKQIIRKKECSRCLKNLEIKVFLKITDQCGHDAYICHKCVGEYIERELNKGNIKILCPENNCRKVLNEKYVKKFVNDEVFERYILNFVLSETPIFKWCLNLNCGSGQDHYQEYVPIMICNLCGQKSCVVHGLLIEAECERC</sequence>
<evidence type="ECO:0000313" key="1">
    <source>
        <dbReference type="EMBL" id="CAG8655460.1"/>
    </source>
</evidence>
<dbReference type="EMBL" id="CAJVPU010016788">
    <property type="protein sequence ID" value="CAG8655460.1"/>
    <property type="molecule type" value="Genomic_DNA"/>
</dbReference>
<feature type="non-terminal residue" evidence="1">
    <location>
        <position position="1"/>
    </location>
</feature>
<name>A0ACA9NKD9_9GLOM</name>
<comment type="caution">
    <text evidence="1">The sequence shown here is derived from an EMBL/GenBank/DDBJ whole genome shotgun (WGS) entry which is preliminary data.</text>
</comment>
<proteinExistence type="predicted"/>
<accession>A0ACA9NKD9</accession>
<feature type="non-terminal residue" evidence="1">
    <location>
        <position position="203"/>
    </location>
</feature>